<proteinExistence type="inferred from homology"/>
<organism evidence="6">
    <name type="scientific">Aureoumbra lagunensis</name>
    <dbReference type="NCBI Taxonomy" id="44058"/>
    <lineage>
        <taxon>Eukaryota</taxon>
        <taxon>Sar</taxon>
        <taxon>Stramenopiles</taxon>
        <taxon>Ochrophyta</taxon>
        <taxon>Pelagophyceae</taxon>
        <taxon>Pelagomonadales</taxon>
        <taxon>Aureoumbra</taxon>
    </lineage>
</organism>
<dbReference type="SUPFAM" id="SSF51905">
    <property type="entry name" value="FAD/NAD(P)-binding domain"/>
    <property type="match status" value="1"/>
</dbReference>
<evidence type="ECO:0000313" key="6">
    <source>
        <dbReference type="EMBL" id="CAE0363393.1"/>
    </source>
</evidence>
<evidence type="ECO:0000256" key="4">
    <source>
        <dbReference type="ARBA" id="ARBA00022857"/>
    </source>
</evidence>
<dbReference type="EMBL" id="HBIJ01005882">
    <property type="protein sequence ID" value="CAE0363393.1"/>
    <property type="molecule type" value="Transcribed_RNA"/>
</dbReference>
<dbReference type="InterPro" id="IPR020946">
    <property type="entry name" value="Flavin_mOase-like"/>
</dbReference>
<keyword evidence="4" id="KW-0521">NADP</keyword>
<keyword evidence="2" id="KW-0285">Flavoprotein</keyword>
<gene>
    <name evidence="6" type="ORF">ALAG00032_LOCUS4134</name>
</gene>
<evidence type="ECO:0000256" key="2">
    <source>
        <dbReference type="ARBA" id="ARBA00022630"/>
    </source>
</evidence>
<evidence type="ECO:0000256" key="5">
    <source>
        <dbReference type="ARBA" id="ARBA00023002"/>
    </source>
</evidence>
<dbReference type="GO" id="GO:0004499">
    <property type="term" value="F:N,N-dimethylaniline monooxygenase activity"/>
    <property type="evidence" value="ECO:0007669"/>
    <property type="project" value="InterPro"/>
</dbReference>
<dbReference type="PIRSF" id="PIRSF000332">
    <property type="entry name" value="FMO"/>
    <property type="match status" value="1"/>
</dbReference>
<dbReference type="Pfam" id="PF00743">
    <property type="entry name" value="FMO-like"/>
    <property type="match status" value="2"/>
</dbReference>
<name>A0A7S3NJ19_9STRA</name>
<accession>A0A7S3NJ19</accession>
<keyword evidence="3" id="KW-0274">FAD</keyword>
<keyword evidence="5" id="KW-0560">Oxidoreductase</keyword>
<dbReference type="GO" id="GO:0050660">
    <property type="term" value="F:flavin adenine dinucleotide binding"/>
    <property type="evidence" value="ECO:0007669"/>
    <property type="project" value="InterPro"/>
</dbReference>
<sequence>MDSSKNKKKVLIVGSGPSGLVSLKEMLEAGHEAICIEKTGVIGGVFSTIAESAYDGLYLTISNVFMAYSDFPCEESNIRYSKKEEYAQYLLNYAKHFDLNKKVQFETMVESAEQGADGKWTIKTCSQKEGSRTIEKIDSLIVATGSNQTPKKTPEEIAQKFKGKLLHSSLYQNAESFKDERVLIIGTGESASDIACEIASVAKEVAVWARRPFIVAPRFGPLVHTRPDYDEFRWLTDKNLSENNPVAHFLETITTSRSMNALSAFFYGMVRQFGWKFLENAKGVSPGTKYIARYSLACTSYKGVPRDIYYKADQAAWVTKNSRFADMAAAHKLQVICAPTAEFDDSTVTFRNLILDPESAVRLESSYYNKLSGIDLKRDFDTIVLCTGYTNSFDWLHPHESYGSPGDCPRMWYKHCWPPAFIDGSLAFIGWARPHQGGIPQTAELCARFHALLLSGQRTLPSNIKQLTEAEAQSENDFYALSQNLTSLVDWPAYSVSLARMIGCEPYAPWFVFSPKTWFKFWFYPMWPCWYRLRGPGAKPHVFKVVMDRFPVLKSGFFLDANFLIFTIPAIIQKCVINPLSYLLSPFKFKTGYSGIVSLFDRAKINILHGCQLRLQNICTWNV</sequence>
<dbReference type="PANTHER" id="PTHR23023">
    <property type="entry name" value="DIMETHYLANILINE MONOOXYGENASE"/>
    <property type="match status" value="1"/>
</dbReference>
<dbReference type="Gene3D" id="3.50.50.60">
    <property type="entry name" value="FAD/NAD(P)-binding domain"/>
    <property type="match status" value="2"/>
</dbReference>
<evidence type="ECO:0000256" key="3">
    <source>
        <dbReference type="ARBA" id="ARBA00022827"/>
    </source>
</evidence>
<dbReference type="AlphaFoldDB" id="A0A7S3NJ19"/>
<dbReference type="PRINTS" id="PR00370">
    <property type="entry name" value="FMOXYGENASE"/>
</dbReference>
<dbReference type="InterPro" id="IPR000960">
    <property type="entry name" value="Flavin_mOase"/>
</dbReference>
<comment type="similarity">
    <text evidence="1">Belongs to the FMO family.</text>
</comment>
<dbReference type="InterPro" id="IPR036188">
    <property type="entry name" value="FAD/NAD-bd_sf"/>
</dbReference>
<evidence type="ECO:0000256" key="1">
    <source>
        <dbReference type="ARBA" id="ARBA00009183"/>
    </source>
</evidence>
<dbReference type="GO" id="GO:0050661">
    <property type="term" value="F:NADP binding"/>
    <property type="evidence" value="ECO:0007669"/>
    <property type="project" value="InterPro"/>
</dbReference>
<dbReference type="InterPro" id="IPR050346">
    <property type="entry name" value="FMO-like"/>
</dbReference>
<protein>
    <submittedName>
        <fullName evidence="6">Uncharacterized protein</fullName>
    </submittedName>
</protein>
<reference evidence="6" key="1">
    <citation type="submission" date="2021-01" db="EMBL/GenBank/DDBJ databases">
        <authorList>
            <person name="Corre E."/>
            <person name="Pelletier E."/>
            <person name="Niang G."/>
            <person name="Scheremetjew M."/>
            <person name="Finn R."/>
            <person name="Kale V."/>
            <person name="Holt S."/>
            <person name="Cochrane G."/>
            <person name="Meng A."/>
            <person name="Brown T."/>
            <person name="Cohen L."/>
        </authorList>
    </citation>
    <scope>NUCLEOTIDE SEQUENCE</scope>
    <source>
        <strain evidence="6">CCMP1510</strain>
    </source>
</reference>